<proteinExistence type="predicted"/>
<dbReference type="InterPro" id="IPR002869">
    <property type="entry name" value="Pyrv_flavodox_OxRed_cen"/>
</dbReference>
<dbReference type="Gene3D" id="3.40.920.10">
    <property type="entry name" value="Pyruvate-ferredoxin oxidoreductase, PFOR, domain III"/>
    <property type="match status" value="1"/>
</dbReference>
<keyword evidence="1" id="KW-0560">Oxidoreductase</keyword>
<dbReference type="Pfam" id="PF01558">
    <property type="entry name" value="POR"/>
    <property type="match status" value="1"/>
</dbReference>
<accession>A0A0F9CUF9</accession>
<protein>
    <recommendedName>
        <fullName evidence="2">Pyruvate/ketoisovalerate oxidoreductase catalytic domain-containing protein</fullName>
    </recommendedName>
</protein>
<organism evidence="3">
    <name type="scientific">marine sediment metagenome</name>
    <dbReference type="NCBI Taxonomy" id="412755"/>
    <lineage>
        <taxon>unclassified sequences</taxon>
        <taxon>metagenomes</taxon>
        <taxon>ecological metagenomes</taxon>
    </lineage>
</organism>
<reference evidence="3" key="1">
    <citation type="journal article" date="2015" name="Nature">
        <title>Complex archaea that bridge the gap between prokaryotes and eukaryotes.</title>
        <authorList>
            <person name="Spang A."/>
            <person name="Saw J.H."/>
            <person name="Jorgensen S.L."/>
            <person name="Zaremba-Niedzwiedzka K."/>
            <person name="Martijn J."/>
            <person name="Lind A.E."/>
            <person name="van Eijk R."/>
            <person name="Schleper C."/>
            <person name="Guy L."/>
            <person name="Ettema T.J."/>
        </authorList>
    </citation>
    <scope>NUCLEOTIDE SEQUENCE</scope>
</reference>
<dbReference type="PANTHER" id="PTHR42730">
    <property type="entry name" value="2-OXOGLUTARATE SYNTHASE SUBUNIT KORC"/>
    <property type="match status" value="1"/>
</dbReference>
<sequence>MKLKMRFSGRGGQGIKYAGTVLARIAMAGTYFVTLTVDYTPSVRGGPIFCDIVLSSNPISYPFCDKDADVFIAIDQKGFERASECICGDTVSFVDTHTVDNAEEVIKEGILYRVPITLRAEENNLSRSTNILSLGFISQFFKDSGKIDLKEDYYTQVLNSMPERFRDVNLRSFQLGRSLYKEIKTDSM</sequence>
<gene>
    <name evidence="3" type="ORF">LCGC14_2281940</name>
</gene>
<evidence type="ECO:0000259" key="2">
    <source>
        <dbReference type="Pfam" id="PF01558"/>
    </source>
</evidence>
<name>A0A0F9CUF9_9ZZZZ</name>
<comment type="caution">
    <text evidence="3">The sequence shown here is derived from an EMBL/GenBank/DDBJ whole genome shotgun (WGS) entry which is preliminary data.</text>
</comment>
<feature type="domain" description="Pyruvate/ketoisovalerate oxidoreductase catalytic" evidence="2">
    <location>
        <begin position="11"/>
        <end position="177"/>
    </location>
</feature>
<dbReference type="SUPFAM" id="SSF53323">
    <property type="entry name" value="Pyruvate-ferredoxin oxidoreductase, PFOR, domain III"/>
    <property type="match status" value="1"/>
</dbReference>
<evidence type="ECO:0000256" key="1">
    <source>
        <dbReference type="ARBA" id="ARBA00023002"/>
    </source>
</evidence>
<dbReference type="InterPro" id="IPR052554">
    <property type="entry name" value="2-oxoglutarate_synth_KorC"/>
</dbReference>
<dbReference type="AlphaFoldDB" id="A0A0F9CUF9"/>
<dbReference type="EMBL" id="LAZR01031768">
    <property type="protein sequence ID" value="KKL52789.1"/>
    <property type="molecule type" value="Genomic_DNA"/>
</dbReference>
<dbReference type="InterPro" id="IPR019752">
    <property type="entry name" value="Pyrv/ketoisovalerate_OxRed_cat"/>
</dbReference>
<evidence type="ECO:0000313" key="3">
    <source>
        <dbReference type="EMBL" id="KKL52789.1"/>
    </source>
</evidence>
<dbReference type="GO" id="GO:0016903">
    <property type="term" value="F:oxidoreductase activity, acting on the aldehyde or oxo group of donors"/>
    <property type="evidence" value="ECO:0007669"/>
    <property type="project" value="InterPro"/>
</dbReference>
<dbReference type="PANTHER" id="PTHR42730:SF1">
    <property type="entry name" value="2-OXOGLUTARATE SYNTHASE SUBUNIT KORC"/>
    <property type="match status" value="1"/>
</dbReference>